<evidence type="ECO:0008006" key="3">
    <source>
        <dbReference type="Google" id="ProtNLM"/>
    </source>
</evidence>
<accession>A0A330LV27</accession>
<dbReference type="KEGG" id="mya:MORIYA_4071"/>
<name>A0A330LV27_9GAMM</name>
<dbReference type="Proteomes" id="UP000250163">
    <property type="component" value="Chromosome MORIYA"/>
</dbReference>
<protein>
    <recommendedName>
        <fullName evidence="3">DUF3108 domain-containing protein</fullName>
    </recommendedName>
</protein>
<dbReference type="AlphaFoldDB" id="A0A330LV27"/>
<dbReference type="RefSeq" id="WP_112717910.1">
    <property type="nucleotide sequence ID" value="NZ_LS483250.1"/>
</dbReference>
<organism evidence="1 2">
    <name type="scientific">Moritella yayanosii</name>
    <dbReference type="NCBI Taxonomy" id="69539"/>
    <lineage>
        <taxon>Bacteria</taxon>
        <taxon>Pseudomonadati</taxon>
        <taxon>Pseudomonadota</taxon>
        <taxon>Gammaproteobacteria</taxon>
        <taxon>Alteromonadales</taxon>
        <taxon>Moritellaceae</taxon>
        <taxon>Moritella</taxon>
    </lineage>
</organism>
<dbReference type="EMBL" id="LS483250">
    <property type="protein sequence ID" value="SQD80523.1"/>
    <property type="molecule type" value="Genomic_DNA"/>
</dbReference>
<reference evidence="2" key="1">
    <citation type="submission" date="2018-05" db="EMBL/GenBank/DDBJ databases">
        <authorList>
            <person name="Cea G.-C."/>
            <person name="William W."/>
        </authorList>
    </citation>
    <scope>NUCLEOTIDE SEQUENCE [LARGE SCALE GENOMIC DNA]</scope>
    <source>
        <strain evidence="2">DB21MT 5</strain>
    </source>
</reference>
<sequence>MTASAVQAELYPFQAQYSMYYKDVKFGHCERSLRRLNNFEYKLTSTASVLLGSGSYENNSWFKLQNGLLTAQRYKHETTVIGFSSVSSGIFDEQGDIVMDYDDNQVKLRLQSHVMDIGAMTILLQNDLKLGKQAFNYQWVFEDKVEAIEFEYLTEESINTIFGDMQAVKLKQVTKKNRISYFWFIPKLDYQLAKIEVYKKGKRWGYLKLSDLSFQ</sequence>
<evidence type="ECO:0000313" key="1">
    <source>
        <dbReference type="EMBL" id="SQD80523.1"/>
    </source>
</evidence>
<dbReference type="Pfam" id="PF11306">
    <property type="entry name" value="DUF3108"/>
    <property type="match status" value="1"/>
</dbReference>
<gene>
    <name evidence="1" type="ORF">MORIYA_4071</name>
</gene>
<proteinExistence type="predicted"/>
<dbReference type="OrthoDB" id="6007799at2"/>
<keyword evidence="2" id="KW-1185">Reference proteome</keyword>
<evidence type="ECO:0000313" key="2">
    <source>
        <dbReference type="Proteomes" id="UP000250163"/>
    </source>
</evidence>
<dbReference type="InterPro" id="IPR021457">
    <property type="entry name" value="DUF3108"/>
</dbReference>